<feature type="compositionally biased region" description="Basic and acidic residues" evidence="8">
    <location>
        <begin position="145"/>
        <end position="172"/>
    </location>
</feature>
<dbReference type="GO" id="GO:0005856">
    <property type="term" value="C:cytoskeleton"/>
    <property type="evidence" value="ECO:0007669"/>
    <property type="project" value="UniProtKB-SubCell"/>
</dbReference>
<dbReference type="EMBL" id="DS469523">
    <property type="protein sequence ID" value="EDO46947.1"/>
    <property type="molecule type" value="Genomic_DNA"/>
</dbReference>
<feature type="repeat" description="Filamin" evidence="7">
    <location>
        <begin position="2496"/>
        <end position="2599"/>
    </location>
</feature>
<dbReference type="PROSITE" id="PS00019">
    <property type="entry name" value="ACTININ_1"/>
    <property type="match status" value="1"/>
</dbReference>
<feature type="repeat" description="Filamin" evidence="7">
    <location>
        <begin position="3090"/>
        <end position="3170"/>
    </location>
</feature>
<comment type="subcellular location">
    <subcellularLocation>
        <location evidence="1">Cytoplasm</location>
        <location evidence="1">Cytoskeleton</location>
    </subcellularLocation>
</comment>
<feature type="repeat" description="Filamin" evidence="7">
    <location>
        <begin position="1765"/>
        <end position="1860"/>
    </location>
</feature>
<dbReference type="Pfam" id="PF00307">
    <property type="entry name" value="CH"/>
    <property type="match status" value="2"/>
</dbReference>
<feature type="repeat" description="Filamin" evidence="7">
    <location>
        <begin position="598"/>
        <end position="694"/>
    </location>
</feature>
<feature type="repeat" description="Filamin" evidence="7">
    <location>
        <begin position="2056"/>
        <end position="2148"/>
    </location>
</feature>
<dbReference type="FunFam" id="1.10.418.10:FF:000006">
    <property type="entry name" value="Filamin-B isoform A"/>
    <property type="match status" value="1"/>
</dbReference>
<dbReference type="PANTHER" id="PTHR38537:SF8">
    <property type="entry name" value="FILAMIN-A"/>
    <property type="match status" value="1"/>
</dbReference>
<dbReference type="GO" id="GO:0051015">
    <property type="term" value="F:actin filament binding"/>
    <property type="evidence" value="ECO:0007669"/>
    <property type="project" value="InterPro"/>
</dbReference>
<dbReference type="FunFam" id="2.60.40.10:FF:000001">
    <property type="entry name" value="Filamin-C isoform b"/>
    <property type="match status" value="4"/>
</dbReference>
<feature type="repeat" description="Filamin" evidence="7">
    <location>
        <begin position="773"/>
        <end position="802"/>
    </location>
</feature>
<dbReference type="InterPro" id="IPR036872">
    <property type="entry name" value="CH_dom_sf"/>
</dbReference>
<dbReference type="InterPro" id="IPR001589">
    <property type="entry name" value="Actinin_actin-bd_CS"/>
</dbReference>
<feature type="repeat" description="Filamin" evidence="7">
    <location>
        <begin position="2338"/>
        <end position="2418"/>
    </location>
</feature>
<feature type="repeat" description="Filamin" evidence="7">
    <location>
        <begin position="803"/>
        <end position="900"/>
    </location>
</feature>
<dbReference type="PROSITE" id="PS50194">
    <property type="entry name" value="FILAMIN_REPEAT"/>
    <property type="match status" value="28"/>
</dbReference>
<feature type="region of interest" description="Disordered" evidence="8">
    <location>
        <begin position="598"/>
        <end position="619"/>
    </location>
</feature>
<proteinExistence type="inferred from homology"/>
<reference evidence="10 11" key="1">
    <citation type="journal article" date="2007" name="Science">
        <title>Sea anemone genome reveals ancestral eumetazoan gene repertoire and genomic organization.</title>
        <authorList>
            <person name="Putnam N.H."/>
            <person name="Srivastava M."/>
            <person name="Hellsten U."/>
            <person name="Dirks B."/>
            <person name="Chapman J."/>
            <person name="Salamov A."/>
            <person name="Terry A."/>
            <person name="Shapiro H."/>
            <person name="Lindquist E."/>
            <person name="Kapitonov V.V."/>
            <person name="Jurka J."/>
            <person name="Genikhovich G."/>
            <person name="Grigoriev I.V."/>
            <person name="Lucas S.M."/>
            <person name="Steele R.E."/>
            <person name="Finnerty J.R."/>
            <person name="Technau U."/>
            <person name="Martindale M.Q."/>
            <person name="Rokhsar D.S."/>
        </authorList>
    </citation>
    <scope>NUCLEOTIDE SEQUENCE [LARGE SCALE GENOMIC DNA]</scope>
    <source>
        <strain evidence="11">CH2 X CH6</strain>
    </source>
</reference>
<dbReference type="Gene3D" id="1.10.418.10">
    <property type="entry name" value="Calponin-like domain"/>
    <property type="match status" value="2"/>
</dbReference>
<feature type="compositionally biased region" description="Basic residues" evidence="8">
    <location>
        <begin position="598"/>
        <end position="608"/>
    </location>
</feature>
<keyword evidence="5" id="KW-0009">Actin-binding</keyword>
<accession>A7RNL3</accession>
<feature type="repeat" description="Filamin" evidence="7">
    <location>
        <begin position="1093"/>
        <end position="1189"/>
    </location>
</feature>
<evidence type="ECO:0000256" key="4">
    <source>
        <dbReference type="ARBA" id="ARBA00022737"/>
    </source>
</evidence>
<dbReference type="SUPFAM" id="SSF47576">
    <property type="entry name" value="Calponin-homology domain, CH-domain"/>
    <property type="match status" value="1"/>
</dbReference>
<feature type="repeat" description="Filamin" evidence="7">
    <location>
        <begin position="1282"/>
        <end position="1377"/>
    </location>
</feature>
<dbReference type="SMART" id="SM00557">
    <property type="entry name" value="IG_FLMN"/>
    <property type="match status" value="28"/>
</dbReference>
<dbReference type="FunFam" id="2.60.40.10:FF:000140">
    <property type="entry name" value="FiLamiN (Actin binding protein) homolog"/>
    <property type="match status" value="4"/>
</dbReference>
<keyword evidence="4" id="KW-0677">Repeat</keyword>
<dbReference type="FunFam" id="2.60.40.10:FF:000007">
    <property type="entry name" value="Filamin-B isoform C"/>
    <property type="match status" value="3"/>
</dbReference>
<feature type="repeat" description="Filamin" evidence="7">
    <location>
        <begin position="2907"/>
        <end position="2979"/>
    </location>
</feature>
<feature type="region of interest" description="Disordered" evidence="8">
    <location>
        <begin position="1849"/>
        <end position="1868"/>
    </location>
</feature>
<dbReference type="CDD" id="cd21230">
    <property type="entry name" value="CH_FLN_rpt2"/>
    <property type="match status" value="1"/>
</dbReference>
<feature type="repeat" description="Filamin" evidence="7">
    <location>
        <begin position="2661"/>
        <end position="2772"/>
    </location>
</feature>
<protein>
    <recommendedName>
        <fullName evidence="9">Calponin-homology (CH) domain-containing protein</fullName>
    </recommendedName>
</protein>
<feature type="repeat" description="Filamin" evidence="7">
    <location>
        <begin position="3172"/>
        <end position="3264"/>
    </location>
</feature>
<feature type="repeat" description="Filamin" evidence="7">
    <location>
        <begin position="3273"/>
        <end position="3367"/>
    </location>
</feature>
<feature type="repeat" description="Filamin" evidence="7">
    <location>
        <begin position="1478"/>
        <end position="1572"/>
    </location>
</feature>
<feature type="repeat" description="Filamin" evidence="7">
    <location>
        <begin position="1189"/>
        <end position="1281"/>
    </location>
</feature>
<dbReference type="GO" id="GO:0030036">
    <property type="term" value="P:actin cytoskeleton organization"/>
    <property type="evidence" value="ECO:0007669"/>
    <property type="project" value="InterPro"/>
</dbReference>
<feature type="region of interest" description="Disordered" evidence="8">
    <location>
        <begin position="201"/>
        <end position="220"/>
    </location>
</feature>
<evidence type="ECO:0000256" key="7">
    <source>
        <dbReference type="PROSITE-ProRule" id="PRU00087"/>
    </source>
</evidence>
<gene>
    <name evidence="10" type="ORF">NEMVEDRAFT_v1g239614</name>
</gene>
<evidence type="ECO:0000313" key="10">
    <source>
        <dbReference type="EMBL" id="EDO46947.1"/>
    </source>
</evidence>
<dbReference type="FunFam" id="2.60.40.10:FF:000092">
    <property type="entry name" value="Filamin-B isoform B"/>
    <property type="match status" value="1"/>
</dbReference>
<feature type="compositionally biased region" description="Basic and acidic residues" evidence="8">
    <location>
        <begin position="122"/>
        <end position="136"/>
    </location>
</feature>
<feature type="repeat" description="Filamin" evidence="7">
    <location>
        <begin position="2987"/>
        <end position="3074"/>
    </location>
</feature>
<evidence type="ECO:0000256" key="1">
    <source>
        <dbReference type="ARBA" id="ARBA00004245"/>
    </source>
</evidence>
<dbReference type="InterPro" id="IPR044801">
    <property type="entry name" value="Filamin"/>
</dbReference>
<feature type="repeat" description="Filamin" evidence="7">
    <location>
        <begin position="2775"/>
        <end position="2867"/>
    </location>
</feature>
<feature type="region of interest" description="Disordered" evidence="8">
    <location>
        <begin position="25"/>
        <end position="172"/>
    </location>
</feature>
<dbReference type="PANTHER" id="PTHR38537">
    <property type="entry name" value="JITTERBUG, ISOFORM N"/>
    <property type="match status" value="1"/>
</dbReference>
<dbReference type="InterPro" id="IPR014756">
    <property type="entry name" value="Ig_E-set"/>
</dbReference>
<dbReference type="STRING" id="45351.A7RNL3"/>
<feature type="repeat" description="Filamin" evidence="7">
    <location>
        <begin position="1861"/>
        <end position="1956"/>
    </location>
</feature>
<feature type="repeat" description="Filamin" evidence="7">
    <location>
        <begin position="1957"/>
        <end position="2056"/>
    </location>
</feature>
<dbReference type="FunCoup" id="A7RNL3">
    <property type="interactions" value="642"/>
</dbReference>
<dbReference type="InterPro" id="IPR013783">
    <property type="entry name" value="Ig-like_fold"/>
</dbReference>
<dbReference type="PROSITE" id="PS50021">
    <property type="entry name" value="CH"/>
    <property type="match status" value="2"/>
</dbReference>
<dbReference type="Pfam" id="PF00630">
    <property type="entry name" value="Filamin"/>
    <property type="match status" value="25"/>
</dbReference>
<evidence type="ECO:0000256" key="6">
    <source>
        <dbReference type="ARBA" id="ARBA00023212"/>
    </source>
</evidence>
<feature type="region of interest" description="Disordered" evidence="8">
    <location>
        <begin position="238"/>
        <end position="265"/>
    </location>
</feature>
<dbReference type="InterPro" id="IPR001298">
    <property type="entry name" value="Filamin/ABP280_rpt"/>
</dbReference>
<evidence type="ECO:0000313" key="11">
    <source>
        <dbReference type="Proteomes" id="UP000001593"/>
    </source>
</evidence>
<evidence type="ECO:0000256" key="5">
    <source>
        <dbReference type="ARBA" id="ARBA00023203"/>
    </source>
</evidence>
<feature type="compositionally biased region" description="Low complexity" evidence="8">
    <location>
        <begin position="244"/>
        <end position="254"/>
    </location>
</feature>
<dbReference type="FunFam" id="2.60.40.10:FF:000096">
    <property type="entry name" value="filamin-C isoform X2"/>
    <property type="match status" value="1"/>
</dbReference>
<dbReference type="SUPFAM" id="SSF81296">
    <property type="entry name" value="E set domains"/>
    <property type="match status" value="28"/>
</dbReference>
<feature type="domain" description="Calponin-homology (CH)" evidence="9">
    <location>
        <begin position="486"/>
        <end position="590"/>
    </location>
</feature>
<feature type="repeat" description="Filamin" evidence="7">
    <location>
        <begin position="2425"/>
        <end position="2500"/>
    </location>
</feature>
<evidence type="ECO:0000256" key="2">
    <source>
        <dbReference type="ARBA" id="ARBA00009238"/>
    </source>
</evidence>
<feature type="repeat" description="Filamin" evidence="7">
    <location>
        <begin position="2252"/>
        <end position="2329"/>
    </location>
</feature>
<evidence type="ECO:0000256" key="8">
    <source>
        <dbReference type="SAM" id="MobiDB-lite"/>
    </source>
</evidence>
<dbReference type="InterPro" id="IPR017868">
    <property type="entry name" value="Filamin/ABP280_repeat-like"/>
</dbReference>
<comment type="similarity">
    <text evidence="2">Belongs to the filamin family.</text>
</comment>
<feature type="repeat" description="Filamin" evidence="7">
    <location>
        <begin position="1666"/>
        <end position="1764"/>
    </location>
</feature>
<keyword evidence="11" id="KW-1185">Reference proteome</keyword>
<feature type="repeat" description="Filamin" evidence="7">
    <location>
        <begin position="1000"/>
        <end position="1092"/>
    </location>
</feature>
<dbReference type="InterPro" id="IPR001715">
    <property type="entry name" value="CH_dom"/>
</dbReference>
<dbReference type="eggNOG" id="KOG0518">
    <property type="taxonomic scope" value="Eukaryota"/>
</dbReference>
<evidence type="ECO:0000256" key="3">
    <source>
        <dbReference type="ARBA" id="ARBA00022490"/>
    </source>
</evidence>
<feature type="domain" description="Calponin-homology (CH)" evidence="9">
    <location>
        <begin position="365"/>
        <end position="470"/>
    </location>
</feature>
<sequence length="3367" mass="363792">MEARTFYLSEDADDVFLQSAFVEKPLQSVPHGQQALRRESDPHTQERPGQSSQQAVGRAIDSYATPAEQRFPQGTHEQNGGLRNGVNTATARKEYDFYASQDLDPLPPPPPPLLDESGSSPFDDRSRDDDRWRSRAADNAQWSRGADDRHWSRGDEDRHWSRGDDDRQWSRGADDRLWSRGDEDRQWPRYYNSHALTHDGRYLNTEQTNPLPRRSKSLTSFNDDGDYGLAAFPIANRTQDDSVRSSNGSGRSSVQANGVLARSKSERAIESEDVVCKVGTPVLRSQSWKDIRDEWSEEGNQVAKGGKKINNGLAKNYKRFINQGSNSQTKVRTMASEPSNYRKSADFDFNMPDTDPTAADAEWKKIQQNTFTRWCNEHLKCVKQFVYSLETDLCDGLKLIALLQVLSQKRLPRFNKKPVFKSQKIENVSISLKFIEDENIRLVNIDASDIVKGNLKLILGLIWTLILKYQISMPYLDDDDDENHKMTPKQALLAWVKSKMPESVPMDNFTTHWNDGRAIACLVDAVAPGLLPECEDLDPKDALQNAQQAMKLAQDWLDIPQVLDPADMVNPKVDELSMMTYVSYFPEAKLKPGAPLRPRVHPASRCHAKGPGIEPKGNVAKRPADFTVFAQGAGLGKLGVQVYGPGKTEQEVVVKDNEDHTYSCRYVPNTPGKRYVSNTPDKRYLSNTPGKRYVSNTPGKRYVSNTPGKRYVSNTPGKRYVSNTPGKRYVSNTPDKRYLSNTPDNRYLSNTPGKIYVSNTPGKRYVPNTPGKRYVSNTQGKYDVHVKWNGRHIPKSPFRVEVSSDLDAGKAYAKGPGLAPTGVVAGKYTDFTVFTAGAGEGKVSVKVIDPRGGEDVDVIIEPQDNQEFLVEYQPVNTGKHTIKVGYGGQPIHGSPFHVMVSPPKVDPIPSKVKVFGAGVEPTGLKAGMRAPFTVDTRGAGDGELDVFVEGPLGEEKVDIKNNNDGTYSCIYFPSKFGKYVVSVTWSGEQAAKSPYEVKVATAVDASRIKAYGPGLERGIANKPCHFTVETKGAGVDSLGFAIEGPAQAEIKCVDVGDGKCEVTYYPLVPGKYAVHVTCGDVDIKNSPFMVPISPAGDASKVYAKGPGLEPEGVCAGCPAEFTVYTNEAGDGDVDIKVMDSQGKKSPSEIKDNKDGTYTVTYYPDKPGMHTVAVHFNDKPIPKSPFKVNICSTNTSKCRAYGPGLEKGFVDQRNDFKIETKGAGEGGLGLTIEGPSEAKIDCIDNGDGSCDVHYWPNEPGDYMVNILYADKHIPGSPFKARISHPFDPSKVKVEGPGIEPGICVGDPADIDIDTRLAGDNLLEVKVVDDLNQPVKCDIEEEEYGMYACTYTPEKDVPHRVNVTYGSKHVPGSPFKVPIKPAGDSSKVKVAGPGVAPTGVNPGKPTWFTIDCKDAGKGDVHVTVEPAAKGGKPVEKITVAEVSKDNYKCDYIAPAEGPYNVKVSFGDKPAPGSPFRVNVAKAGNAGKCKAQGDGLETAIINQLAEFDVDCSQAGEGQLMASVTNPSGAHTDTLITDNQDGSFGVSYTPFEEGIHDLAVKFGDDHIPGSPFKVDVLPVTDPSKCKAYGPGLQHAQLNKPADFTVETKGAGAGGLSLAIEGPSEAKLTCQDNGDGTCSVSYIPVEEGDYDIHIKFADEHIPGSPFTAKAGRPVDPSKVKCHGPGVDRVNPLFSKTPQRFTVDTTEAGVAPLDVSVETPNRQTIKPDSVVEEKPGIHAVTYTPEDEGRYKVNVKYASTHVPNSPFNVRAGPPFDASKVKVSGPGVDETPYTCEPVEFLCDCSEAGTAPLGVTVSPPSGPDLKPDVKDNGDGTYTVAYVPDKPGRYNIDVKYGDRRVPRSPFRPTVKPSGDASKVKVKGLGPNEKVMTNQENDFLVDARNAGKGTPVCTCIGPNKKDVPVDVVPNKDGTYSCYYTPEDEGRHSVDVKFAGDNVPGSPFLVKAEKGLDFDKIKCAPRNPVDEPPVNKELVYAVDAAAAEPVPGQGLVNGSLLTPSGKKEPVKVRNNKDGTYDVACVPKTPGPHELTVKYDDQPIPGSPFKFNAVEGGPGAVKAFGKGLERGLAKEPCEFTVVTRDAGPGGLSLAVEGPSKAEIKCQDNGDGSCNVTYVPDEPGEYNINVKFADKHIPGSPFLAQIYNTWDDLDAAKPRPTVGKPCDVGLDIPDLPPDVSVLKGTLKRPSSNKEEPIEIRINDDDSLGITFVPYEPGEHLISIKKNGRHVQNSPFSVMVQAQRIGDVYPVGHTADVGIPGLEDFGDLRKLTATLRRPHSNAEESVHLHKNPDNSISCSFLPREPGEHFLTVKKDKQPIPGSPFSILVEAEEPIEAVGCPVDYCFDIKDDVNLPDELDKLKATITRPNTDKEEPVGLKLNSDLSLSCSFIPRETGMHLIHIRKNGRDITGSPFPLNVTAPEAVSQVGRPYGLGLDFDGVNPCDDYAHLTATLKRPSSNKEEKLNLLLNGDNTLGVAFTPREVGEHLVHVRKDGCELPESPISIMVVGKDEKVEEVHPVKKTCDLSLDIPGVTLPDDFKKLSGSLKRPTSDKEEPLTLTLNKKDNTLGVSFVPVEPGEHKIRIKKEGKDVPGSPYSVMVEAAEAVNAVGKPCDCCLPGRFDEDDLRRLNATLKRPSSRTEEPLKLKLNSDKTLSAVFIPNETGEHIINVKKFGRHIDGSPFSVMVVAPEANAIGRPCGVGLEIPGLRLPEDFDLLTGSLRRPSKTCEDSLNLTLNSDNTLSVSFVPQETGEHFVSVKKSGKHVTGSPFSVMVSGPGPADASKVKVTGDGLRKGVTGEPARFTVNTRDAGYGGLGLSIEGPSKAEINCVDNEDGTCSVDYLPTEPGKYTINIKFADEHVPGSPFKANIRRPGEEEIVAMSEDGVESEPTQRVSQVFEDLVSFGAAAPQPHDFVFDLKGYNVEDLETTVISPDGEVLPAEIVESGTNSYTIRFMPKESGEHVINVKYRGRHISGSPFKVYVEAPVWGGAAKCTAAGPGLERGVVGHPGDFTVWTRDAGPGGLAIAVEGPAKAEITCHDNGDGSCNISYLPTAPGEYTIHIRFADEDIPGSPFKVFVTTEVEDRFRDLKLSDLESSGLKVGQPASFSVQTNAPVGKVSATVIAPSGTESKAVISDLGKGNYAIRFVPKEFGDHLVNVKFDETHIPGSPFKIRVGGGGAHPEKVKAYGPGLSSGHAGKSAEFTVNALEAGSGALALSVDGPAKVKMNCTENQDGTYQVTYYPVVAGEYTISIKFAGQHIPDSPYNVTIFPPSGHLQHSEGDASKCTSRGTGLHRAVLGQPNSFTVNASNAGRGSLMVGVEGPAIPAKEINVKHTGSNVYAVNYALEEPGTYILKVLWGEKHIPGSPFHVTV</sequence>
<feature type="repeat" description="Filamin" evidence="7">
    <location>
        <begin position="1378"/>
        <end position="1477"/>
    </location>
</feature>
<dbReference type="HOGENOM" id="CLU_225056_0_0_1"/>
<dbReference type="Gene3D" id="2.60.40.10">
    <property type="entry name" value="Immunoglobulins"/>
    <property type="match status" value="29"/>
</dbReference>
<dbReference type="InParanoid" id="A7RNL3"/>
<feature type="repeat" description="Filamin" evidence="7">
    <location>
        <begin position="909"/>
        <end position="999"/>
    </location>
</feature>
<dbReference type="SMART" id="SM00033">
    <property type="entry name" value="CH"/>
    <property type="match status" value="2"/>
</dbReference>
<feature type="compositionally biased region" description="Basic and acidic residues" evidence="8">
    <location>
        <begin position="36"/>
        <end position="46"/>
    </location>
</feature>
<feature type="repeat" description="Filamin" evidence="7">
    <location>
        <begin position="2155"/>
        <end position="2241"/>
    </location>
</feature>
<dbReference type="OMA" id="YPVMAGK"/>
<keyword evidence="6" id="KW-0206">Cytoskeleton</keyword>
<feature type="repeat" description="Filamin" evidence="7">
    <location>
        <begin position="1573"/>
        <end position="1665"/>
    </location>
</feature>
<organism evidence="10 11">
    <name type="scientific">Nematostella vectensis</name>
    <name type="common">Starlet sea anemone</name>
    <dbReference type="NCBI Taxonomy" id="45351"/>
    <lineage>
        <taxon>Eukaryota</taxon>
        <taxon>Metazoa</taxon>
        <taxon>Cnidaria</taxon>
        <taxon>Anthozoa</taxon>
        <taxon>Hexacorallia</taxon>
        <taxon>Actiniaria</taxon>
        <taxon>Edwardsiidae</taxon>
        <taxon>Nematostella</taxon>
    </lineage>
</organism>
<evidence type="ECO:0000259" key="9">
    <source>
        <dbReference type="PROSITE" id="PS50021"/>
    </source>
</evidence>
<feature type="region of interest" description="Disordered" evidence="8">
    <location>
        <begin position="713"/>
        <end position="751"/>
    </location>
</feature>
<keyword evidence="3" id="KW-0963">Cytoplasm</keyword>
<name>A7RNL3_NEMVE</name>
<dbReference type="PhylomeDB" id="A7RNL3"/>
<dbReference type="Proteomes" id="UP000001593">
    <property type="component" value="Unassembled WGS sequence"/>
</dbReference>